<dbReference type="PATRIC" id="fig|1432052.3.peg.3557"/>
<dbReference type="InterPro" id="IPR001387">
    <property type="entry name" value="Cro/C1-type_HTH"/>
</dbReference>
<evidence type="ECO:0000313" key="1">
    <source>
        <dbReference type="EMBL" id="ODM08806.1"/>
    </source>
</evidence>
<comment type="caution">
    <text evidence="4">The sequence shown here is derived from an EMBL/GenBank/DDBJ whole genome shotgun (WGS) entry which is preliminary data.</text>
</comment>
<evidence type="ECO:0000313" key="3">
    <source>
        <dbReference type="EMBL" id="ODR51689.1"/>
    </source>
</evidence>
<protein>
    <submittedName>
        <fullName evidence="4">Transcriptional regulator</fullName>
    </submittedName>
</protein>
<sequence>MTKAQILKKEILSQYRSVRQFALEMQIPYSTLVTALERGIDGMAYGTVIKMCNKLNLNPVDFSSLERDTTISEQLLENRVMQYYVKLNQEGRDKILGLMDDFVQIKKYKAK</sequence>
<evidence type="ECO:0000313" key="5">
    <source>
        <dbReference type="Proteomes" id="UP000094067"/>
    </source>
</evidence>
<dbReference type="EMBL" id="MCGI01000003">
    <property type="protein sequence ID" value="ODM10790.1"/>
    <property type="molecule type" value="Genomic_DNA"/>
</dbReference>
<dbReference type="Proteomes" id="UP000094067">
    <property type="component" value="Unassembled WGS sequence"/>
</dbReference>
<dbReference type="Proteomes" id="UP000094869">
    <property type="component" value="Unassembled WGS sequence"/>
</dbReference>
<dbReference type="GeneID" id="86053510"/>
<evidence type="ECO:0000313" key="4">
    <source>
        <dbReference type="EMBL" id="ODR53963.1"/>
    </source>
</evidence>
<dbReference type="RefSeq" id="WP_009256204.1">
    <property type="nucleotide sequence ID" value="NZ_BAABXS010000001.1"/>
</dbReference>
<evidence type="ECO:0000313" key="2">
    <source>
        <dbReference type="EMBL" id="ODM10790.1"/>
    </source>
</evidence>
<reference evidence="3 7" key="2">
    <citation type="submission" date="2016-08" db="EMBL/GenBank/DDBJ databases">
        <title>Characterization of Isolates of Eisenbergiella tayi Derived from Blood Cultures, Using Whole Genome Sequencing.</title>
        <authorList>
            <person name="Bernier A.-M."/>
            <person name="Burdz T."/>
            <person name="Wiebe D."/>
            <person name="Bernard K."/>
        </authorList>
    </citation>
    <scope>NUCLEOTIDE SEQUENCE [LARGE SCALE GENOMIC DNA]</scope>
    <source>
        <strain evidence="3 7">NML120146</strain>
    </source>
</reference>
<keyword evidence="7" id="KW-1185">Reference proteome</keyword>
<reference evidence="5 8" key="1">
    <citation type="submission" date="2016-07" db="EMBL/GenBank/DDBJ databases">
        <title>Characterization of isolates of Eisenbergiella tayi derived from blood cultures, using whole genome sequencing.</title>
        <authorList>
            <person name="Burdz T."/>
            <person name="Wiebe D."/>
            <person name="Huynh C."/>
            <person name="Bernard K."/>
        </authorList>
    </citation>
    <scope>NUCLEOTIDE SEQUENCE [LARGE SCALE GENOMIC DNA]</scope>
    <source>
        <strain evidence="1 5">NML 110608</strain>
        <strain evidence="2 8">NML 120489</strain>
    </source>
</reference>
<reference evidence="4 6" key="3">
    <citation type="submission" date="2016-08" db="EMBL/GenBank/DDBJ databases">
        <authorList>
            <person name="Seilhamer J.J."/>
        </authorList>
    </citation>
    <scope>NUCLEOTIDE SEQUENCE [LARGE SCALE GENOMIC DNA]</scope>
    <source>
        <strain evidence="4 6">NML150140-1</strain>
    </source>
</reference>
<evidence type="ECO:0000313" key="7">
    <source>
        <dbReference type="Proteomes" id="UP000094869"/>
    </source>
</evidence>
<accession>A0A1E3ULV1</accession>
<dbReference type="AlphaFoldDB" id="A0A1E3ULV1"/>
<gene>
    <name evidence="2" type="ORF">BEH84_03219</name>
    <name evidence="4" type="ORF">BEI59_05230</name>
    <name evidence="1" type="ORF">BEI61_00435</name>
    <name evidence="3" type="ORF">BEI63_21115</name>
</gene>
<proteinExistence type="predicted"/>
<evidence type="ECO:0000313" key="8">
    <source>
        <dbReference type="Proteomes" id="UP000095003"/>
    </source>
</evidence>
<organism evidence="4 6">
    <name type="scientific">Eisenbergiella tayi</name>
    <dbReference type="NCBI Taxonomy" id="1432052"/>
    <lineage>
        <taxon>Bacteria</taxon>
        <taxon>Bacillati</taxon>
        <taxon>Bacillota</taxon>
        <taxon>Clostridia</taxon>
        <taxon>Lachnospirales</taxon>
        <taxon>Lachnospiraceae</taxon>
        <taxon>Eisenbergiella</taxon>
    </lineage>
</organism>
<dbReference type="EMBL" id="MEHD01000032">
    <property type="protein sequence ID" value="ODR51689.1"/>
    <property type="molecule type" value="Genomic_DNA"/>
</dbReference>
<dbReference type="OrthoDB" id="2002665at2"/>
<dbReference type="Proteomes" id="UP000095003">
    <property type="component" value="Unassembled WGS sequence"/>
</dbReference>
<name>A0A1E3ULV1_9FIRM</name>
<evidence type="ECO:0000313" key="6">
    <source>
        <dbReference type="Proteomes" id="UP000094271"/>
    </source>
</evidence>
<dbReference type="EMBL" id="MCGH01000001">
    <property type="protein sequence ID" value="ODM08806.1"/>
    <property type="molecule type" value="Genomic_DNA"/>
</dbReference>
<dbReference type="Proteomes" id="UP000094271">
    <property type="component" value="Unassembled WGS sequence"/>
</dbReference>
<dbReference type="CDD" id="cd00093">
    <property type="entry name" value="HTH_XRE"/>
    <property type="match status" value="1"/>
</dbReference>
<dbReference type="EMBL" id="MEHA01000003">
    <property type="protein sequence ID" value="ODR53963.1"/>
    <property type="molecule type" value="Genomic_DNA"/>
</dbReference>